<dbReference type="PANTHER" id="PTHR31689">
    <property type="entry name" value="DIAMINOPIMELATE EPIMERASE, CHLOROPLASTIC"/>
    <property type="match status" value="1"/>
</dbReference>
<keyword evidence="7 9" id="KW-0413">Isomerase</keyword>
<comment type="similarity">
    <text evidence="2">Belongs to the diaminopimelate epimerase family.</text>
</comment>
<dbReference type="InterPro" id="IPR018510">
    <property type="entry name" value="DAP_epimerase_AS"/>
</dbReference>
<evidence type="ECO:0000313" key="9">
    <source>
        <dbReference type="EMBL" id="VAX24066.1"/>
    </source>
</evidence>
<gene>
    <name evidence="9" type="ORF">MNBD_NITROSPINAE02-2228</name>
</gene>
<evidence type="ECO:0000256" key="6">
    <source>
        <dbReference type="ARBA" id="ARBA00023154"/>
    </source>
</evidence>
<evidence type="ECO:0000256" key="3">
    <source>
        <dbReference type="ARBA" id="ARBA00013080"/>
    </source>
</evidence>
<name>A0A3B1C0G3_9ZZZZ</name>
<keyword evidence="4" id="KW-0963">Cytoplasm</keyword>
<sequence>MKTIRFTKMHGVGNDFVMLDLRKTKFPGLAKKAKLICDRHFGVGCDEIITIEPSKKADYKMRVFNADGSEVEMCGNGIRCFAKYLWDRKESAIRKRKFLNVETRAGIIRPAIVGKDMIEVDMGEPHLDGPAIPTIFKGKVIDKTIRVGGGKFAITAVSMGNPHCVIFTDDVESVDLAALGPKIEHSSSFPNRVNVEFAQVINRKRVKARVWERGSGITLACGTGACAVAVASAINGKTGRKTRVDLPGGALHIEWTKDNRVLMTGPATEVYSGELNL</sequence>
<evidence type="ECO:0000256" key="8">
    <source>
        <dbReference type="ARBA" id="ARBA00051712"/>
    </source>
</evidence>
<protein>
    <recommendedName>
        <fullName evidence="3">diaminopimelate epimerase</fullName>
        <ecNumber evidence="3">5.1.1.7</ecNumber>
    </recommendedName>
</protein>
<accession>A0A3B1C0G3</accession>
<dbReference type="FunFam" id="3.10.310.10:FF:000004">
    <property type="entry name" value="Diaminopimelate epimerase"/>
    <property type="match status" value="1"/>
</dbReference>
<keyword evidence="6" id="KW-0457">Lysine biosynthesis</keyword>
<dbReference type="PANTHER" id="PTHR31689:SF0">
    <property type="entry name" value="DIAMINOPIMELATE EPIMERASE"/>
    <property type="match status" value="1"/>
</dbReference>
<evidence type="ECO:0000256" key="2">
    <source>
        <dbReference type="ARBA" id="ARBA00010219"/>
    </source>
</evidence>
<dbReference type="AlphaFoldDB" id="A0A3B1C0G3"/>
<dbReference type="UniPathway" id="UPA00034">
    <property type="reaction ID" value="UER00025"/>
</dbReference>
<dbReference type="EC" id="5.1.1.7" evidence="3"/>
<dbReference type="InterPro" id="IPR001653">
    <property type="entry name" value="DAP_epimerase_DapF"/>
</dbReference>
<dbReference type="FunFam" id="3.10.310.10:FF:000001">
    <property type="entry name" value="Diaminopimelate epimerase"/>
    <property type="match status" value="1"/>
</dbReference>
<organism evidence="9">
    <name type="scientific">hydrothermal vent metagenome</name>
    <dbReference type="NCBI Taxonomy" id="652676"/>
    <lineage>
        <taxon>unclassified sequences</taxon>
        <taxon>metagenomes</taxon>
        <taxon>ecological metagenomes</taxon>
    </lineage>
</organism>
<dbReference type="Pfam" id="PF01678">
    <property type="entry name" value="DAP_epimerase"/>
    <property type="match status" value="2"/>
</dbReference>
<keyword evidence="5" id="KW-0028">Amino-acid biosynthesis</keyword>
<dbReference type="EMBL" id="UOGE01000092">
    <property type="protein sequence ID" value="VAX24066.1"/>
    <property type="molecule type" value="Genomic_DNA"/>
</dbReference>
<dbReference type="HAMAP" id="MF_00197">
    <property type="entry name" value="DAP_epimerase"/>
    <property type="match status" value="1"/>
</dbReference>
<dbReference type="Gene3D" id="3.10.310.10">
    <property type="entry name" value="Diaminopimelate Epimerase, Chain A, domain 1"/>
    <property type="match status" value="2"/>
</dbReference>
<evidence type="ECO:0000256" key="7">
    <source>
        <dbReference type="ARBA" id="ARBA00023235"/>
    </source>
</evidence>
<dbReference type="SUPFAM" id="SSF54506">
    <property type="entry name" value="Diaminopimelate epimerase-like"/>
    <property type="match status" value="2"/>
</dbReference>
<evidence type="ECO:0000256" key="1">
    <source>
        <dbReference type="ARBA" id="ARBA00005196"/>
    </source>
</evidence>
<dbReference type="GO" id="GO:0008837">
    <property type="term" value="F:diaminopimelate epimerase activity"/>
    <property type="evidence" value="ECO:0007669"/>
    <property type="project" value="UniProtKB-EC"/>
</dbReference>
<proteinExistence type="inferred from homology"/>
<dbReference type="PROSITE" id="PS01326">
    <property type="entry name" value="DAP_EPIMERASE"/>
    <property type="match status" value="1"/>
</dbReference>
<reference evidence="9" key="1">
    <citation type="submission" date="2018-06" db="EMBL/GenBank/DDBJ databases">
        <authorList>
            <person name="Zhirakovskaya E."/>
        </authorList>
    </citation>
    <scope>NUCLEOTIDE SEQUENCE</scope>
</reference>
<evidence type="ECO:0000256" key="4">
    <source>
        <dbReference type="ARBA" id="ARBA00022490"/>
    </source>
</evidence>
<dbReference type="GO" id="GO:0005829">
    <property type="term" value="C:cytosol"/>
    <property type="evidence" value="ECO:0007669"/>
    <property type="project" value="TreeGrafter"/>
</dbReference>
<dbReference type="GO" id="GO:0009089">
    <property type="term" value="P:lysine biosynthetic process via diaminopimelate"/>
    <property type="evidence" value="ECO:0007669"/>
    <property type="project" value="UniProtKB-UniPathway"/>
</dbReference>
<dbReference type="NCBIfam" id="TIGR00652">
    <property type="entry name" value="DapF"/>
    <property type="match status" value="1"/>
</dbReference>
<comment type="catalytic activity">
    <reaction evidence="8">
        <text>(2S,6S)-2,6-diaminopimelate = meso-2,6-diaminopimelate</text>
        <dbReference type="Rhea" id="RHEA:15393"/>
        <dbReference type="ChEBI" id="CHEBI:57609"/>
        <dbReference type="ChEBI" id="CHEBI:57791"/>
        <dbReference type="EC" id="5.1.1.7"/>
    </reaction>
</comment>
<comment type="pathway">
    <text evidence="1">Amino-acid biosynthesis; L-lysine biosynthesis via DAP pathway; DL-2,6-diaminopimelate from LL-2,6-diaminopimelate: step 1/1.</text>
</comment>
<evidence type="ECO:0000256" key="5">
    <source>
        <dbReference type="ARBA" id="ARBA00022605"/>
    </source>
</evidence>